<gene>
    <name evidence="1" type="ORF">S03H2_62359</name>
</gene>
<dbReference type="EMBL" id="BARU01040324">
    <property type="protein sequence ID" value="GAH77089.1"/>
    <property type="molecule type" value="Genomic_DNA"/>
</dbReference>
<protein>
    <submittedName>
        <fullName evidence="1">Uncharacterized protein</fullName>
    </submittedName>
</protein>
<name>X1JFI4_9ZZZZ</name>
<evidence type="ECO:0000313" key="1">
    <source>
        <dbReference type="EMBL" id="GAH77089.1"/>
    </source>
</evidence>
<dbReference type="AlphaFoldDB" id="X1JFI4"/>
<reference evidence="1" key="1">
    <citation type="journal article" date="2014" name="Front. Microbiol.">
        <title>High frequency of phylogenetically diverse reductive dehalogenase-homologous genes in deep subseafloor sedimentary metagenomes.</title>
        <authorList>
            <person name="Kawai M."/>
            <person name="Futagami T."/>
            <person name="Toyoda A."/>
            <person name="Takaki Y."/>
            <person name="Nishi S."/>
            <person name="Hori S."/>
            <person name="Arai W."/>
            <person name="Tsubouchi T."/>
            <person name="Morono Y."/>
            <person name="Uchiyama I."/>
            <person name="Ito T."/>
            <person name="Fujiyama A."/>
            <person name="Inagaki F."/>
            <person name="Takami H."/>
        </authorList>
    </citation>
    <scope>NUCLEOTIDE SEQUENCE</scope>
    <source>
        <strain evidence="1">Expedition CK06-06</strain>
    </source>
</reference>
<organism evidence="1">
    <name type="scientific">marine sediment metagenome</name>
    <dbReference type="NCBI Taxonomy" id="412755"/>
    <lineage>
        <taxon>unclassified sequences</taxon>
        <taxon>metagenomes</taxon>
        <taxon>ecological metagenomes</taxon>
    </lineage>
</organism>
<accession>X1JFI4</accession>
<feature type="non-terminal residue" evidence="1">
    <location>
        <position position="1"/>
    </location>
</feature>
<sequence>SHITDVGTLSGSDTWDPGSIAVGAMEAKDVTVTGAALGDSAIASFSLDLTDLVLNAQVTAANTVTCVLVNNTAGAVDLGSGTIYAKIIK</sequence>
<proteinExistence type="predicted"/>
<comment type="caution">
    <text evidence="1">The sequence shown here is derived from an EMBL/GenBank/DDBJ whole genome shotgun (WGS) entry which is preliminary data.</text>
</comment>